<accession>A0A856MBX2</accession>
<gene>
    <name evidence="3" type="ORF">DP114_13520</name>
</gene>
<keyword evidence="4" id="KW-1185">Reference proteome</keyword>
<evidence type="ECO:0000256" key="2">
    <source>
        <dbReference type="SAM" id="Phobius"/>
    </source>
</evidence>
<evidence type="ECO:0000313" key="3">
    <source>
        <dbReference type="EMBL" id="QDL08775.1"/>
    </source>
</evidence>
<organism evidence="3 4">
    <name type="scientific">Brasilonema sennae CENA114</name>
    <dbReference type="NCBI Taxonomy" id="415709"/>
    <lineage>
        <taxon>Bacteria</taxon>
        <taxon>Bacillati</taxon>
        <taxon>Cyanobacteriota</taxon>
        <taxon>Cyanophyceae</taxon>
        <taxon>Nostocales</taxon>
        <taxon>Scytonemataceae</taxon>
        <taxon>Brasilonema</taxon>
        <taxon>Bromeliae group (in: Brasilonema)</taxon>
    </lineage>
</organism>
<dbReference type="AlphaFoldDB" id="A0A856MBX2"/>
<proteinExistence type="predicted"/>
<dbReference type="KEGG" id="bsen:DP114_13520"/>
<keyword evidence="2" id="KW-0472">Membrane</keyword>
<feature type="transmembrane region" description="Helical" evidence="2">
    <location>
        <begin position="37"/>
        <end position="56"/>
    </location>
</feature>
<feature type="region of interest" description="Disordered" evidence="1">
    <location>
        <begin position="1"/>
        <end position="21"/>
    </location>
</feature>
<keyword evidence="2" id="KW-1133">Transmembrane helix</keyword>
<evidence type="ECO:0000313" key="4">
    <source>
        <dbReference type="Proteomes" id="UP000503129"/>
    </source>
</evidence>
<protein>
    <submittedName>
        <fullName evidence="3">Uncharacterized protein</fullName>
    </submittedName>
</protein>
<reference evidence="3 4" key="1">
    <citation type="submission" date="2018-06" db="EMBL/GenBank/DDBJ databases">
        <title>Comparative genomics of Brasilonema spp. strains.</title>
        <authorList>
            <person name="Alvarenga D.O."/>
            <person name="Fiore M.F."/>
            <person name="Varani A.M."/>
        </authorList>
    </citation>
    <scope>NUCLEOTIDE SEQUENCE [LARGE SCALE GENOMIC DNA]</scope>
    <source>
        <strain evidence="3 4">CENA114</strain>
    </source>
</reference>
<sequence length="86" mass="9481">MDDESKILNAKHSQHRPLEGDFSKGSLAAKLKTSPRLGILLLAAVIVLLPLVVELLTSFVPNKALSCVLGENSWFLVHYHDTWETG</sequence>
<dbReference type="EMBL" id="CP030118">
    <property type="protein sequence ID" value="QDL08775.1"/>
    <property type="molecule type" value="Genomic_DNA"/>
</dbReference>
<evidence type="ECO:0000256" key="1">
    <source>
        <dbReference type="SAM" id="MobiDB-lite"/>
    </source>
</evidence>
<name>A0A856MBX2_9CYAN</name>
<dbReference type="Proteomes" id="UP000503129">
    <property type="component" value="Chromosome"/>
</dbReference>
<keyword evidence="2" id="KW-0812">Transmembrane</keyword>